<protein>
    <submittedName>
        <fullName evidence="3">Peptidase</fullName>
    </submittedName>
</protein>
<accession>A0A2T4IDN9</accession>
<comment type="caution">
    <text evidence="3">The sequence shown here is derived from an EMBL/GenBank/DDBJ whole genome shotgun (WGS) entry which is preliminary data.</text>
</comment>
<evidence type="ECO:0000256" key="1">
    <source>
        <dbReference type="SAM" id="SignalP"/>
    </source>
</evidence>
<evidence type="ECO:0000313" key="3">
    <source>
        <dbReference type="EMBL" id="PTD95880.1"/>
    </source>
</evidence>
<sequence>MRIRSALLALLCAGTLLAAPAHAVDRDEAAAIARQTTGGRVLAVEAGRRNGDAVFVVRVLTPSGEVRVVVVDARSGAVR</sequence>
<dbReference type="InterPro" id="IPR025711">
    <property type="entry name" value="PepSY"/>
</dbReference>
<reference evidence="3 4" key="1">
    <citation type="submission" date="2018-03" db="EMBL/GenBank/DDBJ databases">
        <authorList>
            <person name="Keele B.F."/>
        </authorList>
    </citation>
    <scope>NUCLEOTIDE SEQUENCE [LARGE SCALE GENOMIC DNA]</scope>
    <source>
        <strain evidence="3 4">D20</strain>
    </source>
</reference>
<dbReference type="Proteomes" id="UP000241193">
    <property type="component" value="Unassembled WGS sequence"/>
</dbReference>
<dbReference type="AlphaFoldDB" id="A0A2T4IDN9"/>
<gene>
    <name evidence="3" type="ORF">C8261_12215</name>
</gene>
<proteinExistence type="predicted"/>
<keyword evidence="1" id="KW-0732">Signal</keyword>
<organism evidence="3 4">
    <name type="scientific">Pseudothauera lacus</name>
    <dbReference type="NCBI Taxonomy" id="2136175"/>
    <lineage>
        <taxon>Bacteria</taxon>
        <taxon>Pseudomonadati</taxon>
        <taxon>Pseudomonadota</taxon>
        <taxon>Betaproteobacteria</taxon>
        <taxon>Rhodocyclales</taxon>
        <taxon>Zoogloeaceae</taxon>
        <taxon>Pseudothauera</taxon>
    </lineage>
</organism>
<feature type="domain" description="PepSY" evidence="2">
    <location>
        <begin position="24"/>
        <end position="78"/>
    </location>
</feature>
<dbReference type="Pfam" id="PF03413">
    <property type="entry name" value="PepSY"/>
    <property type="match status" value="1"/>
</dbReference>
<dbReference type="OrthoDB" id="8913913at2"/>
<dbReference type="RefSeq" id="WP_107494121.1">
    <property type="nucleotide sequence ID" value="NZ_PZKC01000010.1"/>
</dbReference>
<name>A0A2T4IDN9_9RHOO</name>
<evidence type="ECO:0000259" key="2">
    <source>
        <dbReference type="Pfam" id="PF03413"/>
    </source>
</evidence>
<reference evidence="3 4" key="2">
    <citation type="submission" date="2018-04" db="EMBL/GenBank/DDBJ databases">
        <title>Thauera lacus sp. nov., isolated from an saline lake in Inner Mongolia, China.</title>
        <authorList>
            <person name="Liang Q.-Y."/>
        </authorList>
    </citation>
    <scope>NUCLEOTIDE SEQUENCE [LARGE SCALE GENOMIC DNA]</scope>
    <source>
        <strain evidence="3 4">D20</strain>
    </source>
</reference>
<dbReference type="EMBL" id="PZKC01000010">
    <property type="protein sequence ID" value="PTD95880.1"/>
    <property type="molecule type" value="Genomic_DNA"/>
</dbReference>
<feature type="chain" id="PRO_5015725333" evidence="1">
    <location>
        <begin position="24"/>
        <end position="79"/>
    </location>
</feature>
<feature type="signal peptide" evidence="1">
    <location>
        <begin position="1"/>
        <end position="23"/>
    </location>
</feature>
<dbReference type="Gene3D" id="3.10.450.40">
    <property type="match status" value="1"/>
</dbReference>
<evidence type="ECO:0000313" key="4">
    <source>
        <dbReference type="Proteomes" id="UP000241193"/>
    </source>
</evidence>
<keyword evidence="4" id="KW-1185">Reference proteome</keyword>